<dbReference type="InterPro" id="IPR011625">
    <property type="entry name" value="A2M_N_BRD"/>
</dbReference>
<evidence type="ECO:0000259" key="1">
    <source>
        <dbReference type="SMART" id="SM01359"/>
    </source>
</evidence>
<dbReference type="InterPro" id="IPR051802">
    <property type="entry name" value="YfhM-like"/>
</dbReference>
<dbReference type="Proteomes" id="UP000739411">
    <property type="component" value="Unassembled WGS sequence"/>
</dbReference>
<dbReference type="InterPro" id="IPR041246">
    <property type="entry name" value="Bact_MG10"/>
</dbReference>
<protein>
    <recommendedName>
        <fullName evidence="5">Alpha-2-macroglobulin</fullName>
    </recommendedName>
</protein>
<dbReference type="EMBL" id="JADJMS010000004">
    <property type="protein sequence ID" value="MBK7413887.1"/>
    <property type="molecule type" value="Genomic_DNA"/>
</dbReference>
<evidence type="ECO:0000313" key="4">
    <source>
        <dbReference type="Proteomes" id="UP000739411"/>
    </source>
</evidence>
<sequence length="1018" mass="111713">MKLLYLILPASRSPARAVSVHGKRRIDSSHRRRIVGGYYAYENSTEYKEIGEVCTGTTDSRGLLLCEAKAADSGSIYLLAEAKDGQGNIARAGTSYWVSNGGDLWFAAGNQDRIDVIPEKKTYAPGETARFQVRTPFREAYALISVEAGGIIETFVQPLSRFKPTVEIPVKAEWGPNVFISVLAVRGRVEPLKWYSLFQWGWREPMSWFKEWWNPQQPTAMVDLAKPAYRLGLAEIAVGTDGFKLKVDISSDKADYRPREEATVKIKVTTPDGKPAPAGTEVAFAAVDQALLELRPNHSWNLLDALLQKRGYEVETATAQSMVIGKRHFGKKALPPGGGGGRAPARELFDTLLQWNPRVVLDANGSATLKVVMNDSLTEFKLVGVATAGVGLFGTGSSSVKTKQDLQIISGLPPLVREGDSFKAMLTLRNGTARQMTVAVNGKNGPNLLAAQKLTLAPEGAGELSWDIKAAEGISSQQWEFSAKEEGGNGQDSLRITQQIAPAVPVTVQQASFTRIAGKYEVAVTQPASALPGKGGLEISLSPKLATPPPGLKRFFEEYPFGCLEQKTSIAVGLHDEKRWQQIADTLPGYLDGNGLASYFPGSPGSATLTAYILDLVTLAGFSIPEDSRQRMLQGLTAYVEGRIKTNEWAPTDSLLPRHLNALQALTRQGNQPTRAAAALEIDPLRLSTATLIDWYQVVQRLSDLPQRDKKLAEAKQELRNRLSYAGSRLVFTTEREDYWWWMMINADANAFRLIEAMLDNPEWQDDLPRLMQGAMERQVRGRWLTTTANAWARVTLDRFAQKFEREPVAGTSLATLGKAKVEFDWKQAAITPLTLPWPTTPSKDDKLAINHAGSGKPWATVQVLAAIPDGPARNAGYRISRKVTPLQEKVAGKISRGDLWRVTLTIDADNDMSWVALTDPIPAGAKIMGDGDGRDSAIASLGENQNQRGMSPTYVERSFSAYRAYYAMLPKGHYTIDYTVRLNNTGNFALPPTRVEAMYAPDVFGEVPNARVTVDES</sequence>
<evidence type="ECO:0000313" key="3">
    <source>
        <dbReference type="EMBL" id="MBK7413887.1"/>
    </source>
</evidence>
<gene>
    <name evidence="3" type="ORF">IPJ38_00905</name>
</gene>
<dbReference type="Pfam" id="PF00207">
    <property type="entry name" value="A2M"/>
    <property type="match status" value="1"/>
</dbReference>
<feature type="domain" description="Alpha-2-macroglobulin bait region" evidence="1">
    <location>
        <begin position="114"/>
        <end position="294"/>
    </location>
</feature>
<feature type="domain" description="Alpha-2-macroglobulin" evidence="2">
    <location>
        <begin position="351"/>
        <end position="442"/>
    </location>
</feature>
<dbReference type="SUPFAM" id="SSF48239">
    <property type="entry name" value="Terpenoid cyclases/Protein prenyltransferases"/>
    <property type="match status" value="1"/>
</dbReference>
<dbReference type="GO" id="GO:0004866">
    <property type="term" value="F:endopeptidase inhibitor activity"/>
    <property type="evidence" value="ECO:0007669"/>
    <property type="project" value="InterPro"/>
</dbReference>
<organism evidence="3 4">
    <name type="scientific">Candidatus Dechloromonas phosphorivorans</name>
    <dbReference type="NCBI Taxonomy" id="2899244"/>
    <lineage>
        <taxon>Bacteria</taxon>
        <taxon>Pseudomonadati</taxon>
        <taxon>Pseudomonadota</taxon>
        <taxon>Betaproteobacteria</taxon>
        <taxon>Rhodocyclales</taxon>
        <taxon>Azonexaceae</taxon>
        <taxon>Dechloromonas</taxon>
    </lineage>
</organism>
<evidence type="ECO:0000259" key="2">
    <source>
        <dbReference type="SMART" id="SM01360"/>
    </source>
</evidence>
<dbReference type="AlphaFoldDB" id="A0A935JUA4"/>
<comment type="caution">
    <text evidence="3">The sequence shown here is derived from an EMBL/GenBank/DDBJ whole genome shotgun (WGS) entry which is preliminary data.</text>
</comment>
<dbReference type="SMART" id="SM01359">
    <property type="entry name" value="A2M_N_2"/>
    <property type="match status" value="1"/>
</dbReference>
<accession>A0A935JUA4</accession>
<evidence type="ECO:0008006" key="5">
    <source>
        <dbReference type="Google" id="ProtNLM"/>
    </source>
</evidence>
<reference evidence="3 4" key="1">
    <citation type="submission" date="2020-10" db="EMBL/GenBank/DDBJ databases">
        <title>Connecting structure to function with the recovery of over 1000 high-quality activated sludge metagenome-assembled genomes encoding full-length rRNA genes using long-read sequencing.</title>
        <authorList>
            <person name="Singleton C.M."/>
            <person name="Petriglieri F."/>
            <person name="Kristensen J.M."/>
            <person name="Kirkegaard R.H."/>
            <person name="Michaelsen T.Y."/>
            <person name="Andersen M.H."/>
            <person name="Karst S.M."/>
            <person name="Dueholm M.S."/>
            <person name="Nielsen P.H."/>
            <person name="Albertsen M."/>
        </authorList>
    </citation>
    <scope>NUCLEOTIDE SEQUENCE [LARGE SCALE GENOMIC DNA]</scope>
    <source>
        <strain evidence="3">EsbW_18-Q3-R4-48_BATAC.463</strain>
    </source>
</reference>
<dbReference type="InterPro" id="IPR001599">
    <property type="entry name" value="Macroglobln_a2"/>
</dbReference>
<dbReference type="InterPro" id="IPR008930">
    <property type="entry name" value="Terpenoid_cyclase/PrenylTrfase"/>
</dbReference>
<dbReference type="Pfam" id="PF07703">
    <property type="entry name" value="A2M_BRD"/>
    <property type="match status" value="1"/>
</dbReference>
<proteinExistence type="predicted"/>
<name>A0A935JUA4_9RHOO</name>
<dbReference type="PANTHER" id="PTHR40094">
    <property type="entry name" value="ALPHA-2-MACROGLOBULIN HOMOLOG"/>
    <property type="match status" value="1"/>
</dbReference>
<dbReference type="PANTHER" id="PTHR40094:SF1">
    <property type="entry name" value="UBIQUITIN DOMAIN-CONTAINING PROTEIN"/>
    <property type="match status" value="1"/>
</dbReference>
<dbReference type="SMART" id="SM01360">
    <property type="entry name" value="A2M"/>
    <property type="match status" value="1"/>
</dbReference>
<dbReference type="Pfam" id="PF17973">
    <property type="entry name" value="bMG10"/>
    <property type="match status" value="1"/>
</dbReference>